<proteinExistence type="predicted"/>
<feature type="domain" description="PPM-type phosphatase" evidence="1">
    <location>
        <begin position="127"/>
        <end position="371"/>
    </location>
</feature>
<dbReference type="InterPro" id="IPR001932">
    <property type="entry name" value="PPM-type_phosphatase-like_dom"/>
</dbReference>
<dbReference type="KEGG" id="lpv:HYN51_06190"/>
<dbReference type="AlphaFoldDB" id="A0A2Y9U1P9"/>
<reference evidence="2 3" key="1">
    <citation type="journal article" date="2019" name="Int. J. Syst. Evol. Microbiol.">
        <title>Limnobaculum parvum gen. nov., sp. nov., isolated from a freshwater lake.</title>
        <authorList>
            <person name="Baek C."/>
            <person name="Shin S.K."/>
            <person name="Yi H."/>
        </authorList>
    </citation>
    <scope>NUCLEOTIDE SEQUENCE [LARGE SCALE GENOMIC DNA]</scope>
    <source>
        <strain evidence="2 3">HYN0051</strain>
    </source>
</reference>
<keyword evidence="3" id="KW-1185">Reference proteome</keyword>
<dbReference type="Proteomes" id="UP000244908">
    <property type="component" value="Chromosome"/>
</dbReference>
<evidence type="ECO:0000313" key="2">
    <source>
        <dbReference type="EMBL" id="AWH90016.1"/>
    </source>
</evidence>
<dbReference type="SUPFAM" id="SSF81606">
    <property type="entry name" value="PP2C-like"/>
    <property type="match status" value="1"/>
</dbReference>
<dbReference type="Gene3D" id="3.60.40.10">
    <property type="entry name" value="PPM-type phosphatase domain"/>
    <property type="match status" value="1"/>
</dbReference>
<dbReference type="EMBL" id="CP029185">
    <property type="protein sequence ID" value="AWH90016.1"/>
    <property type="molecule type" value="Genomic_DNA"/>
</dbReference>
<sequence length="387" mass="42802">MPKVNFAFANAKVGSAYLSRVDATSHYGEAVTIQEIKFSHDIGIGFNPETQELYGTPTLDGDYQLFIKWTTDGKSSHFSEALMIVNPDPRSLWKIIEPPADDKYFKPNTDNQMINQSGVNIAAASRRGRSHEHIGSFRDDDFFISHDSETGWSIMIVADGAGSAQNSRRGSELASETAGSYLSKQMQGESGQKLKSLIQDWQPESQKQIGPLFSELYKNAAKLAVNAIESEAIDMAQTTKSYSTTLLATVSIRINDELFAAAFWMGDGAIAAYGPVGKVRLLGMPDSGEYAGQTRFLDNDAINDSSFNNRIMIGKWTEITHLILMTDGVSDPYFETDNGLTSSDKWDLLVNEILPCLQSDETAEKLTEWLNFFSPGNHDDRTIAISW</sequence>
<accession>A0A2Y9U1P9</accession>
<dbReference type="OrthoDB" id="963478at2"/>
<gene>
    <name evidence="2" type="ORF">HYN51_06190</name>
</gene>
<dbReference type="InterPro" id="IPR036457">
    <property type="entry name" value="PPM-type-like_dom_sf"/>
</dbReference>
<name>A0A2Y9U1P9_9GAMM</name>
<evidence type="ECO:0000259" key="1">
    <source>
        <dbReference type="Pfam" id="PF13672"/>
    </source>
</evidence>
<protein>
    <submittedName>
        <fullName evidence="2">Protein phosphatase 2C domain-containing protein</fullName>
    </submittedName>
</protein>
<dbReference type="Pfam" id="PF13672">
    <property type="entry name" value="PP2C_2"/>
    <property type="match status" value="1"/>
</dbReference>
<evidence type="ECO:0000313" key="3">
    <source>
        <dbReference type="Proteomes" id="UP000244908"/>
    </source>
</evidence>
<organism evidence="2 3">
    <name type="scientific">Limnobaculum parvum</name>
    <dbReference type="NCBI Taxonomy" id="2172103"/>
    <lineage>
        <taxon>Bacteria</taxon>
        <taxon>Pseudomonadati</taxon>
        <taxon>Pseudomonadota</taxon>
        <taxon>Gammaproteobacteria</taxon>
        <taxon>Enterobacterales</taxon>
        <taxon>Budviciaceae</taxon>
        <taxon>Limnobaculum</taxon>
    </lineage>
</organism>